<dbReference type="EMBL" id="FONL01000002">
    <property type="protein sequence ID" value="SFE17482.1"/>
    <property type="molecule type" value="Genomic_DNA"/>
</dbReference>
<feature type="region of interest" description="Disordered" evidence="1">
    <location>
        <begin position="224"/>
        <end position="259"/>
    </location>
</feature>
<sequence>MRLTLKDKLAKDALNQERYRYGTDFLQNLIFCNGFPVIVKGKFDIASREENRLVFMTIRPYNESVKTMPKICSELVFPIDSLWKARILKTADYKEPFYIIGRIKVVYKDGRPKGTIVLAEDVFQRSILTESQFADNYSKFCSRCYKWPVQGEVRHIMPPVVKRMHGFESRDKRKKERTWNRKSAPCCRKKTETETQEFVNPVANPITNNRPSEQGITHVASILPDNRLESKQGQSTKKAAEPGRSEPKPETQEKAANTPDVRQLMKAQAEEHHTQTNEKAGYSKFFTPLGKKWLLEFETTETTVEYAGCTCSYLDGIIYIDSHAEEWQLRYSTLFERTVLYHKNKRNYAVNKDREPVDGYHVQYIQSMLNLNADDLHEFRKPQDHEFSLIQNIKGQPAIKDYIGYICQHRQLAEKRQEMFGKKIESINALLADKNVSYAIKQKKKKELRKILNHASSIDVLELLKRLESVKKDED</sequence>
<name>A0A1I1YDS1_9FIRM</name>
<dbReference type="AlphaFoldDB" id="A0A1I1YDS1"/>
<dbReference type="OrthoDB" id="3037960at2"/>
<feature type="compositionally biased region" description="Basic and acidic residues" evidence="1">
    <location>
        <begin position="238"/>
        <end position="253"/>
    </location>
</feature>
<protein>
    <submittedName>
        <fullName evidence="2">Uncharacterized protein</fullName>
    </submittedName>
</protein>
<gene>
    <name evidence="2" type="ORF">SAMN05216245_102150</name>
</gene>
<reference evidence="2 3" key="1">
    <citation type="submission" date="2016-10" db="EMBL/GenBank/DDBJ databases">
        <authorList>
            <person name="de Groot N.N."/>
        </authorList>
    </citation>
    <scope>NUCLEOTIDE SEQUENCE [LARGE SCALE GENOMIC DNA]</scope>
    <source>
        <strain evidence="2 3">DSM 9236</strain>
    </source>
</reference>
<accession>A0A1I1YDS1</accession>
<proteinExistence type="predicted"/>
<dbReference type="RefSeq" id="WP_093912730.1">
    <property type="nucleotide sequence ID" value="NZ_FONL01000002.1"/>
</dbReference>
<evidence type="ECO:0000313" key="3">
    <source>
        <dbReference type="Proteomes" id="UP000198896"/>
    </source>
</evidence>
<evidence type="ECO:0000313" key="2">
    <source>
        <dbReference type="EMBL" id="SFE17482.1"/>
    </source>
</evidence>
<dbReference type="Proteomes" id="UP000198896">
    <property type="component" value="Unassembled WGS sequence"/>
</dbReference>
<evidence type="ECO:0000256" key="1">
    <source>
        <dbReference type="SAM" id="MobiDB-lite"/>
    </source>
</evidence>
<organism evidence="2 3">
    <name type="scientific">Succiniclasticum ruminis DSM 9236</name>
    <dbReference type="NCBI Taxonomy" id="1123323"/>
    <lineage>
        <taxon>Bacteria</taxon>
        <taxon>Bacillati</taxon>
        <taxon>Bacillota</taxon>
        <taxon>Negativicutes</taxon>
        <taxon>Acidaminococcales</taxon>
        <taxon>Acidaminococcaceae</taxon>
        <taxon>Succiniclasticum</taxon>
    </lineage>
</organism>
<keyword evidence="3" id="KW-1185">Reference proteome</keyword>
<feature type="region of interest" description="Disordered" evidence="1">
    <location>
        <begin position="166"/>
        <end position="195"/>
    </location>
</feature>
<dbReference type="STRING" id="1123323.SAMN05216245_102150"/>